<gene>
    <name evidence="3" type="ORF">M0R45_015648</name>
</gene>
<keyword evidence="1" id="KW-1133">Transmembrane helix</keyword>
<proteinExistence type="predicted"/>
<keyword evidence="4" id="KW-1185">Reference proteome</keyword>
<dbReference type="AlphaFoldDB" id="A0AAW1XQ88"/>
<dbReference type="InterPro" id="IPR026961">
    <property type="entry name" value="PGG_dom"/>
</dbReference>
<feature type="transmembrane region" description="Helical" evidence="1">
    <location>
        <begin position="226"/>
        <end position="246"/>
    </location>
</feature>
<evidence type="ECO:0000313" key="3">
    <source>
        <dbReference type="EMBL" id="KAK9938937.1"/>
    </source>
</evidence>
<dbReference type="PANTHER" id="PTHR24177:SF356">
    <property type="entry name" value="ANKYRIN REPEAT PLANT-LIKE PROTEIN"/>
    <property type="match status" value="1"/>
</dbReference>
<evidence type="ECO:0000313" key="4">
    <source>
        <dbReference type="Proteomes" id="UP001457282"/>
    </source>
</evidence>
<dbReference type="InterPro" id="IPR036770">
    <property type="entry name" value="Ankyrin_rpt-contain_sf"/>
</dbReference>
<dbReference type="EMBL" id="JBEDUW010000003">
    <property type="protein sequence ID" value="KAK9938937.1"/>
    <property type="molecule type" value="Genomic_DNA"/>
</dbReference>
<keyword evidence="1" id="KW-0472">Membrane</keyword>
<reference evidence="3 4" key="1">
    <citation type="journal article" date="2023" name="G3 (Bethesda)">
        <title>A chromosome-length genome assembly and annotation of blackberry (Rubus argutus, cv. 'Hillquist').</title>
        <authorList>
            <person name="Bruna T."/>
            <person name="Aryal R."/>
            <person name="Dudchenko O."/>
            <person name="Sargent D.J."/>
            <person name="Mead D."/>
            <person name="Buti M."/>
            <person name="Cavallini A."/>
            <person name="Hytonen T."/>
            <person name="Andres J."/>
            <person name="Pham M."/>
            <person name="Weisz D."/>
            <person name="Mascagni F."/>
            <person name="Usai G."/>
            <person name="Natali L."/>
            <person name="Bassil N."/>
            <person name="Fernandez G.E."/>
            <person name="Lomsadze A."/>
            <person name="Armour M."/>
            <person name="Olukolu B."/>
            <person name="Poorten T."/>
            <person name="Britton C."/>
            <person name="Davik J."/>
            <person name="Ashrafi H."/>
            <person name="Aiden E.L."/>
            <person name="Borodovsky M."/>
            <person name="Worthington M."/>
        </authorList>
    </citation>
    <scope>NUCLEOTIDE SEQUENCE [LARGE SCALE GENOMIC DNA]</scope>
    <source>
        <strain evidence="3">PI 553951</strain>
    </source>
</reference>
<dbReference type="Proteomes" id="UP001457282">
    <property type="component" value="Unassembled WGS sequence"/>
</dbReference>
<dbReference type="GO" id="GO:0016020">
    <property type="term" value="C:membrane"/>
    <property type="evidence" value="ECO:0007669"/>
    <property type="project" value="TreeGrafter"/>
</dbReference>
<sequence>MWGRLINSFLPAELGNYEFLAALVSSYPELVWEVDEKNRTIIHVAVLHRHASIFNLVHEIGSIKDIILTYEDDQGNNIVHMAAKVAPQSQLNLVSGVALQMQRELVWFEEVKKIVQPQYIEMENNKGKTPQELFTKEHRELMRQGEKWMKDTATSCLLVATIIATVVFSAAFSIPGGTDDSTGRPNFLREKAFLYFTIADGVALFSSSTAMLMFLFILTSRWVPDLTFIFAIVPIALYAFLQFPLVSDMSSSTFCSSLLFQPWKRMIY</sequence>
<dbReference type="Gene3D" id="1.25.40.20">
    <property type="entry name" value="Ankyrin repeat-containing domain"/>
    <property type="match status" value="1"/>
</dbReference>
<dbReference type="Pfam" id="PF13962">
    <property type="entry name" value="PGG"/>
    <property type="match status" value="1"/>
</dbReference>
<protein>
    <recommendedName>
        <fullName evidence="2">PGG domain-containing protein</fullName>
    </recommendedName>
</protein>
<feature type="domain" description="PGG" evidence="2">
    <location>
        <begin position="146"/>
        <end position="232"/>
    </location>
</feature>
<organism evidence="3 4">
    <name type="scientific">Rubus argutus</name>
    <name type="common">Southern blackberry</name>
    <dbReference type="NCBI Taxonomy" id="59490"/>
    <lineage>
        <taxon>Eukaryota</taxon>
        <taxon>Viridiplantae</taxon>
        <taxon>Streptophyta</taxon>
        <taxon>Embryophyta</taxon>
        <taxon>Tracheophyta</taxon>
        <taxon>Spermatophyta</taxon>
        <taxon>Magnoliopsida</taxon>
        <taxon>eudicotyledons</taxon>
        <taxon>Gunneridae</taxon>
        <taxon>Pentapetalae</taxon>
        <taxon>rosids</taxon>
        <taxon>fabids</taxon>
        <taxon>Rosales</taxon>
        <taxon>Rosaceae</taxon>
        <taxon>Rosoideae</taxon>
        <taxon>Rosoideae incertae sedis</taxon>
        <taxon>Rubus</taxon>
    </lineage>
</organism>
<name>A0AAW1XQ88_RUBAR</name>
<feature type="transmembrane region" description="Helical" evidence="1">
    <location>
        <begin position="152"/>
        <end position="172"/>
    </location>
</feature>
<keyword evidence="1" id="KW-0812">Transmembrane</keyword>
<evidence type="ECO:0000259" key="2">
    <source>
        <dbReference type="Pfam" id="PF13962"/>
    </source>
</evidence>
<dbReference type="PANTHER" id="PTHR24177">
    <property type="entry name" value="CASKIN"/>
    <property type="match status" value="1"/>
</dbReference>
<feature type="transmembrane region" description="Helical" evidence="1">
    <location>
        <begin position="192"/>
        <end position="219"/>
    </location>
</feature>
<accession>A0AAW1XQ88</accession>
<comment type="caution">
    <text evidence="3">The sequence shown here is derived from an EMBL/GenBank/DDBJ whole genome shotgun (WGS) entry which is preliminary data.</text>
</comment>
<evidence type="ECO:0000256" key="1">
    <source>
        <dbReference type="SAM" id="Phobius"/>
    </source>
</evidence>